<sequence>MLQHRSIGIAGTLCTLSIVTFPIYIHWITTSHSVQLRSVAAGWMNAVRASANSLSAEGHDRRLAMHSLQGHFHTLSKSCLCPYLAPRIRW</sequence>
<dbReference type="Proteomes" id="UP000799423">
    <property type="component" value="Unassembled WGS sequence"/>
</dbReference>
<dbReference type="AlphaFoldDB" id="A0A6A7ARU4"/>
<dbReference type="EMBL" id="MU006360">
    <property type="protein sequence ID" value="KAF2844888.1"/>
    <property type="molecule type" value="Genomic_DNA"/>
</dbReference>
<keyword evidence="3" id="KW-1185">Reference proteome</keyword>
<keyword evidence="1" id="KW-0812">Transmembrane</keyword>
<reference evidence="2" key="1">
    <citation type="submission" date="2020-01" db="EMBL/GenBank/DDBJ databases">
        <authorList>
            <consortium name="DOE Joint Genome Institute"/>
            <person name="Haridas S."/>
            <person name="Albert R."/>
            <person name="Binder M."/>
            <person name="Bloem J."/>
            <person name="Labutti K."/>
            <person name="Salamov A."/>
            <person name="Andreopoulos B."/>
            <person name="Baker S.E."/>
            <person name="Barry K."/>
            <person name="Bills G."/>
            <person name="Bluhm B.H."/>
            <person name="Cannon C."/>
            <person name="Castanera R."/>
            <person name="Culley D.E."/>
            <person name="Daum C."/>
            <person name="Ezra D."/>
            <person name="Gonzalez J.B."/>
            <person name="Henrissat B."/>
            <person name="Kuo A."/>
            <person name="Liang C."/>
            <person name="Lipzen A."/>
            <person name="Lutzoni F."/>
            <person name="Magnuson J."/>
            <person name="Mondo S."/>
            <person name="Nolan M."/>
            <person name="Ohm R."/>
            <person name="Pangilinan J."/>
            <person name="Park H.-J."/>
            <person name="Ramirez L."/>
            <person name="Alfaro M."/>
            <person name="Sun H."/>
            <person name="Tritt A."/>
            <person name="Yoshinaga Y."/>
            <person name="Zwiers L.-H."/>
            <person name="Turgeon B.G."/>
            <person name="Goodwin S.B."/>
            <person name="Spatafora J.W."/>
            <person name="Crous P.W."/>
            <person name="Grigoriev I.V."/>
        </authorList>
    </citation>
    <scope>NUCLEOTIDE SEQUENCE</scope>
    <source>
        <strain evidence="2">IPT5</strain>
    </source>
</reference>
<evidence type="ECO:0000313" key="2">
    <source>
        <dbReference type="EMBL" id="KAF2844888.1"/>
    </source>
</evidence>
<protein>
    <submittedName>
        <fullName evidence="2">Uncharacterized protein</fullName>
    </submittedName>
</protein>
<name>A0A6A7ARU4_9PLEO</name>
<feature type="transmembrane region" description="Helical" evidence="1">
    <location>
        <begin position="7"/>
        <end position="27"/>
    </location>
</feature>
<keyword evidence="1" id="KW-0472">Membrane</keyword>
<gene>
    <name evidence="2" type="ORF">T440DRAFT_299649</name>
</gene>
<proteinExistence type="predicted"/>
<organism evidence="2 3">
    <name type="scientific">Plenodomus tracheiphilus IPT5</name>
    <dbReference type="NCBI Taxonomy" id="1408161"/>
    <lineage>
        <taxon>Eukaryota</taxon>
        <taxon>Fungi</taxon>
        <taxon>Dikarya</taxon>
        <taxon>Ascomycota</taxon>
        <taxon>Pezizomycotina</taxon>
        <taxon>Dothideomycetes</taxon>
        <taxon>Pleosporomycetidae</taxon>
        <taxon>Pleosporales</taxon>
        <taxon>Pleosporineae</taxon>
        <taxon>Leptosphaeriaceae</taxon>
        <taxon>Plenodomus</taxon>
    </lineage>
</organism>
<evidence type="ECO:0000256" key="1">
    <source>
        <dbReference type="SAM" id="Phobius"/>
    </source>
</evidence>
<keyword evidence="1" id="KW-1133">Transmembrane helix</keyword>
<accession>A0A6A7ARU4</accession>
<evidence type="ECO:0000313" key="3">
    <source>
        <dbReference type="Proteomes" id="UP000799423"/>
    </source>
</evidence>